<name>A0A9P8VRF2_9HYPO</name>
<evidence type="ECO:0000259" key="2">
    <source>
        <dbReference type="Pfam" id="PF07859"/>
    </source>
</evidence>
<dbReference type="InterPro" id="IPR050300">
    <property type="entry name" value="GDXG_lipolytic_enzyme"/>
</dbReference>
<dbReference type="SUPFAM" id="SSF53474">
    <property type="entry name" value="alpha/beta-Hydrolases"/>
    <property type="match status" value="1"/>
</dbReference>
<proteinExistence type="predicted"/>
<reference evidence="3 4" key="1">
    <citation type="journal article" date="2021" name="Nat. Commun.">
        <title>Genetic determinants of endophytism in the Arabidopsis root mycobiome.</title>
        <authorList>
            <person name="Mesny F."/>
            <person name="Miyauchi S."/>
            <person name="Thiergart T."/>
            <person name="Pickel B."/>
            <person name="Atanasova L."/>
            <person name="Karlsson M."/>
            <person name="Huettel B."/>
            <person name="Barry K.W."/>
            <person name="Haridas S."/>
            <person name="Chen C."/>
            <person name="Bauer D."/>
            <person name="Andreopoulos W."/>
            <person name="Pangilinan J."/>
            <person name="LaButti K."/>
            <person name="Riley R."/>
            <person name="Lipzen A."/>
            <person name="Clum A."/>
            <person name="Drula E."/>
            <person name="Henrissat B."/>
            <person name="Kohler A."/>
            <person name="Grigoriev I.V."/>
            <person name="Martin F.M."/>
            <person name="Hacquard S."/>
        </authorList>
    </citation>
    <scope>NUCLEOTIDE SEQUENCE [LARGE SCALE GENOMIC DNA]</scope>
    <source>
        <strain evidence="3 4">MPI-CAGE-CH-0241</strain>
    </source>
</reference>
<dbReference type="InterPro" id="IPR013094">
    <property type="entry name" value="AB_hydrolase_3"/>
</dbReference>
<evidence type="ECO:0000313" key="4">
    <source>
        <dbReference type="Proteomes" id="UP000777438"/>
    </source>
</evidence>
<keyword evidence="1 3" id="KW-0378">Hydrolase</keyword>
<dbReference type="PANTHER" id="PTHR48081">
    <property type="entry name" value="AB HYDROLASE SUPERFAMILY PROTEIN C4A8.06C"/>
    <property type="match status" value="1"/>
</dbReference>
<dbReference type="InterPro" id="IPR029058">
    <property type="entry name" value="AB_hydrolase_fold"/>
</dbReference>
<dbReference type="Pfam" id="PF07859">
    <property type="entry name" value="Abhydrolase_3"/>
    <property type="match status" value="1"/>
</dbReference>
<organism evidence="3 4">
    <name type="scientific">Thelonectria olida</name>
    <dbReference type="NCBI Taxonomy" id="1576542"/>
    <lineage>
        <taxon>Eukaryota</taxon>
        <taxon>Fungi</taxon>
        <taxon>Dikarya</taxon>
        <taxon>Ascomycota</taxon>
        <taxon>Pezizomycotina</taxon>
        <taxon>Sordariomycetes</taxon>
        <taxon>Hypocreomycetidae</taxon>
        <taxon>Hypocreales</taxon>
        <taxon>Nectriaceae</taxon>
        <taxon>Thelonectria</taxon>
    </lineage>
</organism>
<dbReference type="OrthoDB" id="2963168at2759"/>
<dbReference type="PANTHER" id="PTHR48081:SF3">
    <property type="entry name" value="ALPHA_BETA HYDROLASE FOLD-3 DOMAIN-CONTAINING PROTEIN"/>
    <property type="match status" value="1"/>
</dbReference>
<evidence type="ECO:0000256" key="1">
    <source>
        <dbReference type="ARBA" id="ARBA00022801"/>
    </source>
</evidence>
<accession>A0A9P8VRF2</accession>
<dbReference type="GO" id="GO:0016787">
    <property type="term" value="F:hydrolase activity"/>
    <property type="evidence" value="ECO:0007669"/>
    <property type="project" value="UniProtKB-KW"/>
</dbReference>
<protein>
    <submittedName>
        <fullName evidence="3">Alpha/Beta hydrolase protein</fullName>
    </submittedName>
</protein>
<dbReference type="EMBL" id="JAGPYM010000054">
    <property type="protein sequence ID" value="KAH6871510.1"/>
    <property type="molecule type" value="Genomic_DNA"/>
</dbReference>
<dbReference type="AlphaFoldDB" id="A0A9P8VRF2"/>
<sequence length="346" mass="37538">MNTFPRTGFNGYTSKTFTFKSTPEGGSISVDVAYPEETDGSPSTVLIHYHGGFLIVGDRYSFLPYWLVHACASRKWIFVTPEYRLIPETTAHAALEDAVDAYEWTRSSLPDLLGHPVGSVLLAGSSAGGYLALSTASAVVEKPAALLLIYGLHDPAGSRYTTPGFNIFGRPAIETAPVLREFPKRKQNEDREIISAYALPADPAEDRRFSLASALHIDALFPDYITGVDGLSREMAKRGIEAIPEDHHRLFPLSFGNLSNIPRTMLLHGLNDSAVPVECSVQAEKKLRAAGSEVFTEFPEDGEHGFDVRVGNLDVEGAGGDGITAVESLRNVIRFLHSSVTNEASA</sequence>
<evidence type="ECO:0000313" key="3">
    <source>
        <dbReference type="EMBL" id="KAH6871510.1"/>
    </source>
</evidence>
<gene>
    <name evidence="3" type="ORF">B0T10DRAFT_611235</name>
</gene>
<dbReference type="Gene3D" id="3.40.50.1820">
    <property type="entry name" value="alpha/beta hydrolase"/>
    <property type="match status" value="1"/>
</dbReference>
<keyword evidence="4" id="KW-1185">Reference proteome</keyword>
<dbReference type="Proteomes" id="UP000777438">
    <property type="component" value="Unassembled WGS sequence"/>
</dbReference>
<comment type="caution">
    <text evidence="3">The sequence shown here is derived from an EMBL/GenBank/DDBJ whole genome shotgun (WGS) entry which is preliminary data.</text>
</comment>
<feature type="domain" description="Alpha/beta hydrolase fold-3" evidence="2">
    <location>
        <begin position="46"/>
        <end position="160"/>
    </location>
</feature>